<evidence type="ECO:0000313" key="4">
    <source>
        <dbReference type="Proteomes" id="UP000008631"/>
    </source>
</evidence>
<accession>E8R511</accession>
<organism evidence="3 4">
    <name type="scientific">Isosphaera pallida (strain ATCC 43644 / DSM 9630 / IS1B)</name>
    <dbReference type="NCBI Taxonomy" id="575540"/>
    <lineage>
        <taxon>Bacteria</taxon>
        <taxon>Pseudomonadati</taxon>
        <taxon>Planctomycetota</taxon>
        <taxon>Planctomycetia</taxon>
        <taxon>Isosphaerales</taxon>
        <taxon>Isosphaeraceae</taxon>
        <taxon>Isosphaera</taxon>
    </lineage>
</organism>
<evidence type="ECO:0000313" key="3">
    <source>
        <dbReference type="EMBL" id="ADV62768.1"/>
    </source>
</evidence>
<keyword evidence="2" id="KW-0472">Membrane</keyword>
<reference evidence="3 4" key="2">
    <citation type="journal article" date="2011" name="Stand. Genomic Sci.">
        <title>Complete genome sequence of Isosphaera pallida type strain (IS1B).</title>
        <authorList>
            <consortium name="US DOE Joint Genome Institute (JGI-PGF)"/>
            <person name="Goker M."/>
            <person name="Cleland D."/>
            <person name="Saunders E."/>
            <person name="Lapidus A."/>
            <person name="Nolan M."/>
            <person name="Lucas S."/>
            <person name="Hammon N."/>
            <person name="Deshpande S."/>
            <person name="Cheng J.F."/>
            <person name="Tapia R."/>
            <person name="Han C."/>
            <person name="Goodwin L."/>
            <person name="Pitluck S."/>
            <person name="Liolios K."/>
            <person name="Pagani I."/>
            <person name="Ivanova N."/>
            <person name="Mavromatis K."/>
            <person name="Pati A."/>
            <person name="Chen A."/>
            <person name="Palaniappan K."/>
            <person name="Land M."/>
            <person name="Hauser L."/>
            <person name="Chang Y.J."/>
            <person name="Jeffries C.D."/>
            <person name="Detter J.C."/>
            <person name="Beck B."/>
            <person name="Woyke T."/>
            <person name="Bristow J."/>
            <person name="Eisen J.A."/>
            <person name="Markowitz V."/>
            <person name="Hugenholtz P."/>
            <person name="Kyrpides N.C."/>
            <person name="Klenk H.P."/>
        </authorList>
    </citation>
    <scope>NUCLEOTIDE SEQUENCE [LARGE SCALE GENOMIC DNA]</scope>
    <source>
        <strain evidence="4">ATCC 43644 / DSM 9630 / IS1B</strain>
    </source>
</reference>
<keyword evidence="4" id="KW-1185">Reference proteome</keyword>
<gene>
    <name evidence="3" type="ordered locus">Isop_2190</name>
</gene>
<dbReference type="EMBL" id="CP002353">
    <property type="protein sequence ID" value="ADV62768.1"/>
    <property type="molecule type" value="Genomic_DNA"/>
</dbReference>
<evidence type="ECO:0000256" key="1">
    <source>
        <dbReference type="SAM" id="MobiDB-lite"/>
    </source>
</evidence>
<feature type="transmembrane region" description="Helical" evidence="2">
    <location>
        <begin position="38"/>
        <end position="56"/>
    </location>
</feature>
<feature type="region of interest" description="Disordered" evidence="1">
    <location>
        <begin position="121"/>
        <end position="174"/>
    </location>
</feature>
<name>E8R511_ISOPI</name>
<dbReference type="HOGENOM" id="CLU_1538045_0_0_0"/>
<feature type="transmembrane region" description="Helical" evidence="2">
    <location>
        <begin position="68"/>
        <end position="86"/>
    </location>
</feature>
<sequence>MTTLLIAFVLYALIFYAVCYVVTENAQNFLYNQPVQGMPWRVGIVALAIAALATWLKPSFDTMFTSEWYWTLLAAVIWFTLFLLVLEFEVVHAAAVGLVTMVLIWGLAGLAVQGVTRSPEETARERNRRFVTQPDDPNRRNIRKSSSLPTFTPASKAEGQTNTNAAAKAAPSGS</sequence>
<keyword evidence="2" id="KW-0812">Transmembrane</keyword>
<keyword evidence="2" id="KW-1133">Transmembrane helix</keyword>
<feature type="transmembrane region" description="Helical" evidence="2">
    <location>
        <begin position="92"/>
        <end position="112"/>
    </location>
</feature>
<feature type="compositionally biased region" description="Polar residues" evidence="1">
    <location>
        <begin position="144"/>
        <end position="165"/>
    </location>
</feature>
<dbReference type="OrthoDB" id="285329at2"/>
<evidence type="ECO:0000256" key="2">
    <source>
        <dbReference type="SAM" id="Phobius"/>
    </source>
</evidence>
<proteinExistence type="predicted"/>
<dbReference type="AlphaFoldDB" id="E8R511"/>
<dbReference type="eggNOG" id="ENOG50344JT">
    <property type="taxonomic scope" value="Bacteria"/>
</dbReference>
<dbReference type="KEGG" id="ipa:Isop_2190"/>
<dbReference type="InParanoid" id="E8R511"/>
<reference key="1">
    <citation type="submission" date="2010-11" db="EMBL/GenBank/DDBJ databases">
        <title>The complete sequence of chromosome of Isophaera pallida ATCC 43644.</title>
        <authorList>
            <consortium name="US DOE Joint Genome Institute (JGI-PGF)"/>
            <person name="Lucas S."/>
            <person name="Copeland A."/>
            <person name="Lapidus A."/>
            <person name="Bruce D."/>
            <person name="Goodwin L."/>
            <person name="Pitluck S."/>
            <person name="Kyrpides N."/>
            <person name="Mavromatis K."/>
            <person name="Pagani I."/>
            <person name="Ivanova N."/>
            <person name="Saunders E."/>
            <person name="Brettin T."/>
            <person name="Detter J.C."/>
            <person name="Han C."/>
            <person name="Tapia R."/>
            <person name="Land M."/>
            <person name="Hauser L."/>
            <person name="Markowitz V."/>
            <person name="Cheng J.-F."/>
            <person name="Hugenholtz P."/>
            <person name="Woyke T."/>
            <person name="Wu D."/>
            <person name="Eisen J.A."/>
        </authorList>
    </citation>
    <scope>NUCLEOTIDE SEQUENCE</scope>
    <source>
        <strain>ATCC 43644</strain>
    </source>
</reference>
<dbReference type="RefSeq" id="WP_013565056.1">
    <property type="nucleotide sequence ID" value="NC_014962.1"/>
</dbReference>
<protein>
    <submittedName>
        <fullName evidence="3">Uncharacterized protein</fullName>
    </submittedName>
</protein>
<dbReference type="Proteomes" id="UP000008631">
    <property type="component" value="Chromosome"/>
</dbReference>